<dbReference type="Proteomes" id="UP000001307">
    <property type="component" value="Unassembled WGS sequence"/>
</dbReference>
<dbReference type="Pfam" id="PF23748">
    <property type="entry name" value="Beta-prop_LRRK2"/>
    <property type="match status" value="1"/>
</dbReference>
<dbReference type="InterPro" id="IPR036322">
    <property type="entry name" value="WD40_repeat_dom_sf"/>
</dbReference>
<evidence type="ECO:0000313" key="2">
    <source>
        <dbReference type="EMBL" id="CBY22297.1"/>
    </source>
</evidence>
<dbReference type="InterPro" id="IPR056602">
    <property type="entry name" value="Beta-prop_LRRK2"/>
</dbReference>
<protein>
    <recommendedName>
        <fullName evidence="1">LRRK2 beta-propeller domain-containing protein</fullName>
    </recommendedName>
</protein>
<reference evidence="2" key="1">
    <citation type="journal article" date="2010" name="Science">
        <title>Plasticity of animal genome architecture unmasked by rapid evolution of a pelagic tunicate.</title>
        <authorList>
            <person name="Denoeud F."/>
            <person name="Henriet S."/>
            <person name="Mungpakdee S."/>
            <person name="Aury J.M."/>
            <person name="Da Silva C."/>
            <person name="Brinkmann H."/>
            <person name="Mikhaleva J."/>
            <person name="Olsen L.C."/>
            <person name="Jubin C."/>
            <person name="Canestro C."/>
            <person name="Bouquet J.M."/>
            <person name="Danks G."/>
            <person name="Poulain J."/>
            <person name="Campsteijn C."/>
            <person name="Adamski M."/>
            <person name="Cross I."/>
            <person name="Yadetie F."/>
            <person name="Muffato M."/>
            <person name="Louis A."/>
            <person name="Butcher S."/>
            <person name="Tsagkogeorga G."/>
            <person name="Konrad A."/>
            <person name="Singh S."/>
            <person name="Jensen M.F."/>
            <person name="Cong E.H."/>
            <person name="Eikeseth-Otteraa H."/>
            <person name="Noel B."/>
            <person name="Anthouard V."/>
            <person name="Porcel B.M."/>
            <person name="Kachouri-Lafond R."/>
            <person name="Nishino A."/>
            <person name="Ugolini M."/>
            <person name="Chourrout P."/>
            <person name="Nishida H."/>
            <person name="Aasland R."/>
            <person name="Huzurbazar S."/>
            <person name="Westhof E."/>
            <person name="Delsuc F."/>
            <person name="Lehrach H."/>
            <person name="Reinhardt R."/>
            <person name="Weissenbach J."/>
            <person name="Roy S.W."/>
            <person name="Artiguenave F."/>
            <person name="Postlethwait J.H."/>
            <person name="Manak J.R."/>
            <person name="Thompson E.M."/>
            <person name="Jaillon O."/>
            <person name="Du Pasquier L."/>
            <person name="Boudinot P."/>
            <person name="Liberles D.A."/>
            <person name="Volff J.N."/>
            <person name="Philippe H."/>
            <person name="Lenhard B."/>
            <person name="Roest Crollius H."/>
            <person name="Wincker P."/>
            <person name="Chourrout D."/>
        </authorList>
    </citation>
    <scope>NUCLEOTIDE SEQUENCE [LARGE SCALE GENOMIC DNA]</scope>
</reference>
<name>E4WY53_OIKDI</name>
<proteinExistence type="predicted"/>
<gene>
    <name evidence="2" type="ORF">GSOID_T00011854001</name>
</gene>
<dbReference type="InParanoid" id="E4WY53"/>
<accession>E4WY53</accession>
<dbReference type="SUPFAM" id="SSF50978">
    <property type="entry name" value="WD40 repeat-like"/>
    <property type="match status" value="1"/>
</dbReference>
<dbReference type="EMBL" id="FN653018">
    <property type="protein sequence ID" value="CBY22297.1"/>
    <property type="molecule type" value="Genomic_DNA"/>
</dbReference>
<sequence length="283" mass="31816">MPALEQQKRNTKRSKYLLKHHASEYNERLYVGLDDGKIMFTDIDLIVSSISSSDVNSKKWRETMKWNPVKVEWDTQSGPIEQLAVENIQNRYTQVFALRGGSVVMTLDDLTVMVNKDHHALFFTVGHAVYIVTKNKKAIYVHDRTTGHFVRKMENAVIDRVGRTSTRRHTSGSAIEITSILCVPETNCLWIGTSDGEIKIIPDKLHLSAQEICGVRIKQFNSSVSNLKGFKPKTSELGSSVLAIGYGKIPTMDQLYDASFPGNSTDKSQYAILLDAEISPEKH</sequence>
<keyword evidence="3" id="KW-1185">Reference proteome</keyword>
<feature type="domain" description="LRRK2 beta-propeller" evidence="1">
    <location>
        <begin position="123"/>
        <end position="248"/>
    </location>
</feature>
<evidence type="ECO:0000259" key="1">
    <source>
        <dbReference type="Pfam" id="PF23748"/>
    </source>
</evidence>
<dbReference type="AlphaFoldDB" id="E4WY53"/>
<organism evidence="2">
    <name type="scientific">Oikopleura dioica</name>
    <name type="common">Tunicate</name>
    <dbReference type="NCBI Taxonomy" id="34765"/>
    <lineage>
        <taxon>Eukaryota</taxon>
        <taxon>Metazoa</taxon>
        <taxon>Chordata</taxon>
        <taxon>Tunicata</taxon>
        <taxon>Appendicularia</taxon>
        <taxon>Copelata</taxon>
        <taxon>Oikopleuridae</taxon>
        <taxon>Oikopleura</taxon>
    </lineage>
</organism>
<evidence type="ECO:0000313" key="3">
    <source>
        <dbReference type="Proteomes" id="UP000001307"/>
    </source>
</evidence>